<sequence length="77" mass="8555">PHDPIFVQNHKNMAALVDDLHSKVATISLCGGAALKERPEGRGKLFVRDRFSTLLDEGSPFLEISHFAAYGVYEQEI</sequence>
<accession>A0ACC6RBS2</accession>
<gene>
    <name evidence="1" type="ORF">V6250_20410</name>
</gene>
<protein>
    <submittedName>
        <fullName evidence="1">Methylcrotonoyl-CoA carboxylase</fullName>
    </submittedName>
</protein>
<dbReference type="Proteomes" id="UP001374952">
    <property type="component" value="Unassembled WGS sequence"/>
</dbReference>
<name>A0ACC6RBS2_9GAMM</name>
<feature type="non-terminal residue" evidence="1">
    <location>
        <position position="1"/>
    </location>
</feature>
<keyword evidence="2" id="KW-1185">Reference proteome</keyword>
<comment type="caution">
    <text evidence="1">The sequence shown here is derived from an EMBL/GenBank/DDBJ whole genome shotgun (WGS) entry which is preliminary data.</text>
</comment>
<dbReference type="EMBL" id="JBAKAX010000135">
    <property type="protein sequence ID" value="MEL0606513.1"/>
    <property type="molecule type" value="Genomic_DNA"/>
</dbReference>
<evidence type="ECO:0000313" key="2">
    <source>
        <dbReference type="Proteomes" id="UP001374952"/>
    </source>
</evidence>
<reference evidence="1" key="1">
    <citation type="submission" date="2024-02" db="EMBL/GenBank/DDBJ databases">
        <title>Bacteria isolated from the canopy kelp, Nereocystis luetkeana.</title>
        <authorList>
            <person name="Pfister C.A."/>
            <person name="Younker I.T."/>
            <person name="Light S.H."/>
        </authorList>
    </citation>
    <scope>NUCLEOTIDE SEQUENCE</scope>
    <source>
        <strain evidence="1">TN.2.01</strain>
    </source>
</reference>
<organism evidence="1 2">
    <name type="scientific">Pseudoalteromonas undina</name>
    <dbReference type="NCBI Taxonomy" id="43660"/>
    <lineage>
        <taxon>Bacteria</taxon>
        <taxon>Pseudomonadati</taxon>
        <taxon>Pseudomonadota</taxon>
        <taxon>Gammaproteobacteria</taxon>
        <taxon>Alteromonadales</taxon>
        <taxon>Pseudoalteromonadaceae</taxon>
        <taxon>Pseudoalteromonas</taxon>
    </lineage>
</organism>
<evidence type="ECO:0000313" key="1">
    <source>
        <dbReference type="EMBL" id="MEL0606513.1"/>
    </source>
</evidence>
<feature type="non-terminal residue" evidence="1">
    <location>
        <position position="77"/>
    </location>
</feature>
<proteinExistence type="predicted"/>